<dbReference type="Pfam" id="PF04139">
    <property type="entry name" value="Rad9"/>
    <property type="match status" value="1"/>
</dbReference>
<evidence type="ECO:0000313" key="3">
    <source>
        <dbReference type="Proteomes" id="UP000837857"/>
    </source>
</evidence>
<dbReference type="PANTHER" id="PTHR15237">
    <property type="entry name" value="DNA REPAIR PROTEIN RAD9"/>
    <property type="match status" value="1"/>
</dbReference>
<protein>
    <submittedName>
        <fullName evidence="2">Uncharacterized protein</fullName>
    </submittedName>
</protein>
<dbReference type="Proteomes" id="UP000837857">
    <property type="component" value="Chromosome 20"/>
</dbReference>
<keyword evidence="3" id="KW-1185">Reference proteome</keyword>
<feature type="compositionally biased region" description="Polar residues" evidence="1">
    <location>
        <begin position="76"/>
        <end position="94"/>
    </location>
</feature>
<organism evidence="2 3">
    <name type="scientific">Iphiclides podalirius</name>
    <name type="common">scarce swallowtail</name>
    <dbReference type="NCBI Taxonomy" id="110791"/>
    <lineage>
        <taxon>Eukaryota</taxon>
        <taxon>Metazoa</taxon>
        <taxon>Ecdysozoa</taxon>
        <taxon>Arthropoda</taxon>
        <taxon>Hexapoda</taxon>
        <taxon>Insecta</taxon>
        <taxon>Pterygota</taxon>
        <taxon>Neoptera</taxon>
        <taxon>Endopterygota</taxon>
        <taxon>Lepidoptera</taxon>
        <taxon>Glossata</taxon>
        <taxon>Ditrysia</taxon>
        <taxon>Papilionoidea</taxon>
        <taxon>Papilionidae</taxon>
        <taxon>Papilioninae</taxon>
        <taxon>Iphiclides</taxon>
    </lineage>
</organism>
<evidence type="ECO:0000313" key="2">
    <source>
        <dbReference type="EMBL" id="CAH2051910.1"/>
    </source>
</evidence>
<dbReference type="InterPro" id="IPR007268">
    <property type="entry name" value="Rad9/Ddc1"/>
</dbReference>
<dbReference type="Gene3D" id="3.70.10.10">
    <property type="match status" value="1"/>
</dbReference>
<gene>
    <name evidence="2" type="ORF">IPOD504_LOCUS7996</name>
</gene>
<evidence type="ECO:0000256" key="1">
    <source>
        <dbReference type="SAM" id="MobiDB-lite"/>
    </source>
</evidence>
<accession>A0ABN8IE51</accession>
<dbReference type="PANTHER" id="PTHR15237:SF0">
    <property type="entry name" value="CELL CYCLE CHECKPOINT CONTROL PROTEIN"/>
    <property type="match status" value="1"/>
</dbReference>
<feature type="region of interest" description="Disordered" evidence="1">
    <location>
        <begin position="76"/>
        <end position="103"/>
    </location>
</feature>
<feature type="non-terminal residue" evidence="2">
    <location>
        <position position="120"/>
    </location>
</feature>
<reference evidence="2" key="1">
    <citation type="submission" date="2022-03" db="EMBL/GenBank/DDBJ databases">
        <authorList>
            <person name="Martin H S."/>
        </authorList>
    </citation>
    <scope>NUCLEOTIDE SEQUENCE</scope>
</reference>
<name>A0ABN8IE51_9NEOP</name>
<proteinExistence type="predicted"/>
<dbReference type="EMBL" id="OW152832">
    <property type="protein sequence ID" value="CAH2051910.1"/>
    <property type="molecule type" value="Genomic_DNA"/>
</dbReference>
<sequence length="120" mass="13426">MQAVYTKDLVPNRITSSQRILSEAISNFQSSDDQITLEASTESLFLRNYIGGECIDLSKIIRTQINIKAPEFDSYTIATSKPDNPTQTTSTQHSAPEVERSKRKDSCGMILGFTYINNND</sequence>